<dbReference type="Proteomes" id="UP000293874">
    <property type="component" value="Unassembled WGS sequence"/>
</dbReference>
<name>A0A4Q7N462_9BACT</name>
<dbReference type="Gene3D" id="3.30.1460.30">
    <property type="entry name" value="YgaC/TfoX-N like chaperone"/>
    <property type="match status" value="1"/>
</dbReference>
<comment type="caution">
    <text evidence="2">The sequence shown here is derived from an EMBL/GenBank/DDBJ whole genome shotgun (WGS) entry which is preliminary data.</text>
</comment>
<evidence type="ECO:0000313" key="2">
    <source>
        <dbReference type="EMBL" id="RZS75779.1"/>
    </source>
</evidence>
<accession>A0A4Q7N462</accession>
<dbReference type="OrthoDB" id="214902at2"/>
<dbReference type="RefSeq" id="WP_130540123.1">
    <property type="nucleotide sequence ID" value="NZ_CP042431.1"/>
</dbReference>
<feature type="domain" description="TfoX N-terminal" evidence="1">
    <location>
        <begin position="22"/>
        <end position="104"/>
    </location>
</feature>
<dbReference type="SUPFAM" id="SSF159894">
    <property type="entry name" value="YgaC/TfoX-N like"/>
    <property type="match status" value="1"/>
</dbReference>
<evidence type="ECO:0000259" key="1">
    <source>
        <dbReference type="Pfam" id="PF04993"/>
    </source>
</evidence>
<dbReference type="EMBL" id="SGXA01000001">
    <property type="protein sequence ID" value="RZS75779.1"/>
    <property type="molecule type" value="Genomic_DNA"/>
</dbReference>
<reference evidence="2 3" key="1">
    <citation type="submission" date="2019-02" db="EMBL/GenBank/DDBJ databases">
        <title>Genomic Encyclopedia of Type Strains, Phase IV (KMG-IV): sequencing the most valuable type-strain genomes for metagenomic binning, comparative biology and taxonomic classification.</title>
        <authorList>
            <person name="Goeker M."/>
        </authorList>
    </citation>
    <scope>NUCLEOTIDE SEQUENCE [LARGE SCALE GENOMIC DNA]</scope>
    <source>
        <strain evidence="2 3">DSM 18116</strain>
    </source>
</reference>
<gene>
    <name evidence="2" type="ORF">EV199_1652</name>
</gene>
<sequence>MAFNTKLADRLREYLASVPGIRIEEKRMFSGMAFMVNGKMCINVSGDNLMCRFDPALQEVVVGRNGYEPMIMKGRELIGYCYVSLEGFKTKRDFEYWVNLCLDFNSKAKASKKPGKKK</sequence>
<dbReference type="AlphaFoldDB" id="A0A4Q7N462"/>
<dbReference type="InterPro" id="IPR007076">
    <property type="entry name" value="TfoX_N"/>
</dbReference>
<dbReference type="Pfam" id="PF04993">
    <property type="entry name" value="TfoX_N"/>
    <property type="match status" value="1"/>
</dbReference>
<organism evidence="2 3">
    <name type="scientific">Pseudobacter ginsenosidimutans</name>
    <dbReference type="NCBI Taxonomy" id="661488"/>
    <lineage>
        <taxon>Bacteria</taxon>
        <taxon>Pseudomonadati</taxon>
        <taxon>Bacteroidota</taxon>
        <taxon>Chitinophagia</taxon>
        <taxon>Chitinophagales</taxon>
        <taxon>Chitinophagaceae</taxon>
        <taxon>Pseudobacter</taxon>
    </lineage>
</organism>
<keyword evidence="3" id="KW-1185">Reference proteome</keyword>
<protein>
    <submittedName>
        <fullName evidence="2">TfoX-like protein</fullName>
    </submittedName>
</protein>
<proteinExistence type="predicted"/>
<evidence type="ECO:0000313" key="3">
    <source>
        <dbReference type="Proteomes" id="UP000293874"/>
    </source>
</evidence>